<evidence type="ECO:0000256" key="1">
    <source>
        <dbReference type="SAM" id="Coils"/>
    </source>
</evidence>
<gene>
    <name evidence="3" type="ORF">WA026_001957</name>
</gene>
<evidence type="ECO:0000256" key="2">
    <source>
        <dbReference type="SAM" id="MobiDB-lite"/>
    </source>
</evidence>
<sequence length="353" mass="41262">MAPRKKTTLSKEEIAKKKSEQAKRRLEKIKNDPVLLAEYKEKERLKYLKKKEKGQRKCVKDMTPREHRKARKNWVAYSSDYRKKQKIQENTDKYANQNTPSSEDEIIPEVPLLNKEREAEARRRSIVQRKKRNSMLKRKDLLIANLKKKLASEQQKNRRLKQRMIKKKKAVTPKSKILEMAEDPNQKAELIKKALFGEVIQKQILDTKIKTQLNKTCLKTILSSPLTHKYKIWRLGNNAITYKKMGFNRTKYEAKQNKKRKDKELARLLIEVKKLTPSVKNFVHPLKPQNFDLLISVTKSISNHDEKNDVYKSASTALNKGTTIKQCCQTTILSVLKKKLHSADTTADLCQNL</sequence>
<evidence type="ECO:0000313" key="4">
    <source>
        <dbReference type="Proteomes" id="UP001431783"/>
    </source>
</evidence>
<feature type="compositionally biased region" description="Basic and acidic residues" evidence="2">
    <location>
        <begin position="9"/>
        <end position="26"/>
    </location>
</feature>
<feature type="coiled-coil region" evidence="1">
    <location>
        <begin position="136"/>
        <end position="170"/>
    </location>
</feature>
<dbReference type="PANTHER" id="PTHR33480">
    <property type="entry name" value="SET DOMAIN-CONTAINING PROTEIN-RELATED"/>
    <property type="match status" value="1"/>
</dbReference>
<proteinExistence type="predicted"/>
<organism evidence="3 4">
    <name type="scientific">Henosepilachna vigintioctopunctata</name>
    <dbReference type="NCBI Taxonomy" id="420089"/>
    <lineage>
        <taxon>Eukaryota</taxon>
        <taxon>Metazoa</taxon>
        <taxon>Ecdysozoa</taxon>
        <taxon>Arthropoda</taxon>
        <taxon>Hexapoda</taxon>
        <taxon>Insecta</taxon>
        <taxon>Pterygota</taxon>
        <taxon>Neoptera</taxon>
        <taxon>Endopterygota</taxon>
        <taxon>Coleoptera</taxon>
        <taxon>Polyphaga</taxon>
        <taxon>Cucujiformia</taxon>
        <taxon>Coccinelloidea</taxon>
        <taxon>Coccinellidae</taxon>
        <taxon>Epilachninae</taxon>
        <taxon>Epilachnini</taxon>
        <taxon>Henosepilachna</taxon>
    </lineage>
</organism>
<keyword evidence="4" id="KW-1185">Reference proteome</keyword>
<dbReference type="PANTHER" id="PTHR33480:SF1">
    <property type="entry name" value="TYR RECOMBINASE DOMAIN-CONTAINING PROTEIN"/>
    <property type="match status" value="1"/>
</dbReference>
<name>A0AAW1UW13_9CUCU</name>
<evidence type="ECO:0008006" key="5">
    <source>
        <dbReference type="Google" id="ProtNLM"/>
    </source>
</evidence>
<keyword evidence="1" id="KW-0175">Coiled coil</keyword>
<reference evidence="3 4" key="1">
    <citation type="submission" date="2023-03" db="EMBL/GenBank/DDBJ databases">
        <title>Genome insight into feeding habits of ladybird beetles.</title>
        <authorList>
            <person name="Li H.-S."/>
            <person name="Huang Y.-H."/>
            <person name="Pang H."/>
        </authorList>
    </citation>
    <scope>NUCLEOTIDE SEQUENCE [LARGE SCALE GENOMIC DNA]</scope>
    <source>
        <strain evidence="3">SYSU_2023b</strain>
        <tissue evidence="3">Whole body</tissue>
    </source>
</reference>
<feature type="region of interest" description="Disordered" evidence="2">
    <location>
        <begin position="51"/>
        <end position="73"/>
    </location>
</feature>
<comment type="caution">
    <text evidence="3">The sequence shown here is derived from an EMBL/GenBank/DDBJ whole genome shotgun (WGS) entry which is preliminary data.</text>
</comment>
<dbReference type="EMBL" id="JARQZJ010000091">
    <property type="protein sequence ID" value="KAK9883769.1"/>
    <property type="molecule type" value="Genomic_DNA"/>
</dbReference>
<dbReference type="AlphaFoldDB" id="A0AAW1UW13"/>
<evidence type="ECO:0000313" key="3">
    <source>
        <dbReference type="EMBL" id="KAK9883769.1"/>
    </source>
</evidence>
<dbReference type="Proteomes" id="UP001431783">
    <property type="component" value="Unassembled WGS sequence"/>
</dbReference>
<accession>A0AAW1UW13</accession>
<feature type="region of interest" description="Disordered" evidence="2">
    <location>
        <begin position="1"/>
        <end position="26"/>
    </location>
</feature>
<protein>
    <recommendedName>
        <fullName evidence="5">Ribosome biogenesis protein NOP53</fullName>
    </recommendedName>
</protein>